<evidence type="ECO:0000259" key="12">
    <source>
        <dbReference type="SMART" id="SM01181"/>
    </source>
</evidence>
<protein>
    <recommendedName>
        <fullName evidence="3 11">NEDD8-activating enzyme E1 catalytic subunit</fullName>
        <ecNumber evidence="8 11">6.2.1.64</ecNumber>
    </recommendedName>
</protein>
<reference evidence="13" key="3">
    <citation type="submission" date="2025-09" db="UniProtKB">
        <authorList>
            <consortium name="Ensembl"/>
        </authorList>
    </citation>
    <scope>IDENTIFICATION</scope>
</reference>
<dbReference type="GO" id="GO:0019781">
    <property type="term" value="F:NEDD8 activating enzyme activity"/>
    <property type="evidence" value="ECO:0007669"/>
    <property type="project" value="UniProtKB-UniRule"/>
</dbReference>
<dbReference type="CDD" id="cd01488">
    <property type="entry name" value="Uba3_RUB"/>
    <property type="match status" value="1"/>
</dbReference>
<dbReference type="GO" id="GO:0005737">
    <property type="term" value="C:cytoplasm"/>
    <property type="evidence" value="ECO:0007669"/>
    <property type="project" value="TreeGrafter"/>
</dbReference>
<dbReference type="CTD" id="9039"/>
<feature type="active site" description="Glycyl thioester intermediate" evidence="10">
    <location>
        <position position="230"/>
    </location>
</feature>
<evidence type="ECO:0000256" key="7">
    <source>
        <dbReference type="ARBA" id="ARBA00022840"/>
    </source>
</evidence>
<dbReference type="FunFam" id="1.10.10.520:FF:000001">
    <property type="entry name" value="NEDD8-activating enzyme E1 catalytic subunit"/>
    <property type="match status" value="1"/>
</dbReference>
<dbReference type="FunFam" id="3.10.290.20:FF:000001">
    <property type="entry name" value="NEDD8-activating enzyme E1 catalytic subunit, variant"/>
    <property type="match status" value="1"/>
</dbReference>
<dbReference type="InterPro" id="IPR030468">
    <property type="entry name" value="Uba3_N"/>
</dbReference>
<dbReference type="InterPro" id="IPR045886">
    <property type="entry name" value="ThiF/MoeB/HesA"/>
</dbReference>
<dbReference type="InterPro" id="IPR023318">
    <property type="entry name" value="Ub_act_enz_dom_a_sf"/>
</dbReference>
<dbReference type="Pfam" id="PF00899">
    <property type="entry name" value="ThiF"/>
    <property type="match status" value="1"/>
</dbReference>
<evidence type="ECO:0000256" key="3">
    <source>
        <dbReference type="ARBA" id="ARBA00015203"/>
    </source>
</evidence>
<keyword evidence="5 11" id="KW-0547">Nucleotide-binding</keyword>
<comment type="similarity">
    <text evidence="2 11">Belongs to the ubiquitin-activating E1 family. UBA3 subfamily.</text>
</comment>
<evidence type="ECO:0000256" key="5">
    <source>
        <dbReference type="ARBA" id="ARBA00022741"/>
    </source>
</evidence>
<dbReference type="GO" id="GO:0045116">
    <property type="term" value="P:protein neddylation"/>
    <property type="evidence" value="ECO:0007669"/>
    <property type="project" value="UniProtKB-UniRule"/>
</dbReference>
<dbReference type="Pfam" id="PF08825">
    <property type="entry name" value="E2_bind"/>
    <property type="match status" value="1"/>
</dbReference>
<dbReference type="Proteomes" id="UP000694620">
    <property type="component" value="Chromosome 18"/>
</dbReference>
<comment type="pathway">
    <text evidence="1 11">Protein modification; protein neddylation.</text>
</comment>
<dbReference type="Gene3D" id="3.40.50.720">
    <property type="entry name" value="NAD(P)-binding Rossmann-like Domain"/>
    <property type="match status" value="1"/>
</dbReference>
<dbReference type="EC" id="6.2.1.64" evidence="8 11"/>
<dbReference type="AlphaFoldDB" id="A0A8C4T1A9"/>
<keyword evidence="4 11" id="KW-0436">Ligase</keyword>
<dbReference type="InterPro" id="IPR014929">
    <property type="entry name" value="E2-binding"/>
</dbReference>
<dbReference type="GO" id="GO:0005634">
    <property type="term" value="C:nucleus"/>
    <property type="evidence" value="ECO:0007669"/>
    <property type="project" value="TreeGrafter"/>
</dbReference>
<reference evidence="13" key="1">
    <citation type="submission" date="2021-06" db="EMBL/GenBank/DDBJ databases">
        <authorList>
            <consortium name="Wellcome Sanger Institute Data Sharing"/>
        </authorList>
    </citation>
    <scope>NUCLEOTIDE SEQUENCE [LARGE SCALE GENOMIC DNA]</scope>
</reference>
<reference evidence="13" key="2">
    <citation type="submission" date="2025-08" db="UniProtKB">
        <authorList>
            <consortium name="Ensembl"/>
        </authorList>
    </citation>
    <scope>IDENTIFICATION</scope>
</reference>
<dbReference type="GeneID" id="114668638"/>
<keyword evidence="7 11" id="KW-0067">ATP-binding</keyword>
<evidence type="ECO:0000256" key="9">
    <source>
        <dbReference type="ARBA" id="ARBA00024626"/>
    </source>
</evidence>
<dbReference type="PROSITE" id="PS00865">
    <property type="entry name" value="UBIQUITIN_ACTIVAT_2"/>
    <property type="match status" value="1"/>
</dbReference>
<dbReference type="InterPro" id="IPR035985">
    <property type="entry name" value="Ubiquitin-activating_enz"/>
</dbReference>
<dbReference type="GeneTree" id="ENSGT00550000074831"/>
<keyword evidence="14" id="KW-1185">Reference proteome</keyword>
<dbReference type="Ensembl" id="ENSECRT00000024894.1">
    <property type="protein sequence ID" value="ENSECRP00000024359.1"/>
    <property type="gene ID" value="ENSECRG00000016451.1"/>
</dbReference>
<name>A0A8C4T1A9_ERPCA</name>
<keyword evidence="6 11" id="KW-0833">Ubl conjugation pathway</keyword>
<proteinExistence type="inferred from homology"/>
<comment type="function">
    <text evidence="11">Catalytic subunit of the dimeric E1 enzyme, which activates NEDD8.</text>
</comment>
<evidence type="ECO:0000256" key="8">
    <source>
        <dbReference type="ARBA" id="ARBA00023624"/>
    </source>
</evidence>
<evidence type="ECO:0000313" key="13">
    <source>
        <dbReference type="Ensembl" id="ENSECRP00000024359.1"/>
    </source>
</evidence>
<evidence type="ECO:0000256" key="6">
    <source>
        <dbReference type="ARBA" id="ARBA00022786"/>
    </source>
</evidence>
<evidence type="ECO:0000313" key="14">
    <source>
        <dbReference type="Proteomes" id="UP000694620"/>
    </source>
</evidence>
<evidence type="ECO:0000256" key="4">
    <source>
        <dbReference type="ARBA" id="ARBA00022598"/>
    </source>
</evidence>
<dbReference type="Gene3D" id="1.10.10.520">
    <property type="entry name" value="Ubiquitin activating enzymes (Uba3). Chain: B, domain 2"/>
    <property type="match status" value="1"/>
</dbReference>
<dbReference type="RefSeq" id="XP_028680341.1">
    <property type="nucleotide sequence ID" value="XM_028824508.2"/>
</dbReference>
<dbReference type="FunFam" id="3.40.50.720:FF:000106">
    <property type="entry name" value="NEDD8-activating enzyme E1 catalytic subunit, putative"/>
    <property type="match status" value="1"/>
</dbReference>
<accession>A0A8C4T1A9</accession>
<dbReference type="UniPathway" id="UPA00885"/>
<dbReference type="GO" id="GO:0005524">
    <property type="term" value="F:ATP binding"/>
    <property type="evidence" value="ECO:0007669"/>
    <property type="project" value="UniProtKB-UniRule"/>
</dbReference>
<gene>
    <name evidence="13" type="primary">UBA3</name>
    <name evidence="13" type="synonym">uba3</name>
</gene>
<dbReference type="SUPFAM" id="SSF69572">
    <property type="entry name" value="Activating enzymes of the ubiquitin-like proteins"/>
    <property type="match status" value="1"/>
</dbReference>
<dbReference type="InterPro" id="IPR000594">
    <property type="entry name" value="ThiF_NAD_FAD-bd"/>
</dbReference>
<dbReference type="Gene3D" id="3.10.290.20">
    <property type="entry name" value="Ubiquitin-like 2 activating enzyme e1b. Chain: B, domain 3"/>
    <property type="match status" value="1"/>
</dbReference>
<dbReference type="PANTHER" id="PTHR10953">
    <property type="entry name" value="UBIQUITIN-ACTIVATING ENZYME E1"/>
    <property type="match status" value="1"/>
</dbReference>
<evidence type="ECO:0000256" key="2">
    <source>
        <dbReference type="ARBA" id="ARBA00006310"/>
    </source>
</evidence>
<evidence type="ECO:0000256" key="1">
    <source>
        <dbReference type="ARBA" id="ARBA00005032"/>
    </source>
</evidence>
<organism evidence="13 14">
    <name type="scientific">Erpetoichthys calabaricus</name>
    <name type="common">Rope fish</name>
    <name type="synonym">Calamoichthys calabaricus</name>
    <dbReference type="NCBI Taxonomy" id="27687"/>
    <lineage>
        <taxon>Eukaryota</taxon>
        <taxon>Metazoa</taxon>
        <taxon>Chordata</taxon>
        <taxon>Craniata</taxon>
        <taxon>Vertebrata</taxon>
        <taxon>Euteleostomi</taxon>
        <taxon>Actinopterygii</taxon>
        <taxon>Polypteriformes</taxon>
        <taxon>Polypteridae</taxon>
        <taxon>Erpetoichthys</taxon>
    </lineage>
</organism>
<dbReference type="PANTHER" id="PTHR10953:SF6">
    <property type="entry name" value="NEDD8-ACTIVATING ENZYME E1 CATALYTIC SUBUNIT"/>
    <property type="match status" value="1"/>
</dbReference>
<dbReference type="InterPro" id="IPR033127">
    <property type="entry name" value="UBQ-activ_enz_E1_Cys_AS"/>
</dbReference>
<evidence type="ECO:0000256" key="11">
    <source>
        <dbReference type="RuleBase" id="RU368009"/>
    </source>
</evidence>
<comment type="catalytic activity">
    <reaction evidence="9 11">
        <text>ATP + [NEDD8 protein] + [E1 NEDD8-activating enzyme]-L-cysteine = AMP + diphosphate + [E1 NEDD8-activating enzyme]-S-[NEDD8 protein]-yl-L-cysteine.</text>
        <dbReference type="EC" id="6.2.1.64"/>
    </reaction>
</comment>
<dbReference type="SMART" id="SM01181">
    <property type="entry name" value="E2_bind"/>
    <property type="match status" value="1"/>
</dbReference>
<feature type="domain" description="E2 binding" evidence="12">
    <location>
        <begin position="367"/>
        <end position="455"/>
    </location>
</feature>
<sequence>MRWAPENMAEALEPMAVDGGCGDTGDWEGRWNHVKKFLERSGPFTHPDFEPSTESLGFLLNTCKILVLGAGGLGCELLKNLALSGFQQIDVIDMDTIDVSNLNRQFLFRPKDVGRPKAEVAAEFINSRIPGCNVTPHFKKIQDFDETFYKQFHIVVCGLDSIIARRWINGMLVSLLNYEDGALDPSSIIPLIDGGTEGFKGNARVILPGMTACIDCTLDLYPPQINFPMCTIASMPRLPEHCIEYVRVLQWPKEQPFGDGVTLDGDDPEHIQWVFHRALERAAQFKITGVTYRLTQGVVKRIIPAVASTNAVIAASCATEVFKLASSAYNPLNNYLVFNDVDGLYTYTFEAERKDNCFACSPVTQKLQFPSSAKLQDVLDFLKETSSLQMKTPAITTTMNGKNKTLYLQTISSIEERTRPNLSRTLKELGLTDGQELAVADVTTPQTVLFKLHFTS</sequence>
<evidence type="ECO:0000256" key="10">
    <source>
        <dbReference type="PROSITE-ProRule" id="PRU10132"/>
    </source>
</evidence>